<sequence>MSQQKGTILVTGANGGLGSAIVSQLVSNPKFGGHHGIFTVRSAEAAAALDSIHGYPVPSTGLESHEVILLDLSSLSSVREVSATVNARVASGAIPTISALILSAGYEEAGKQTWNEDGLDTSFVVNYLSQWLLTLQLLQSMDRRTGRVVWISSWSQDPQDRHNVMNGSFDDARFKTIIADNLEPLATGTWSADKDDKTSWAAGYRRYGASKLCAVAMIHELQRRLDQDPVLSGISVLAVDPGAMATGIVRQSSWFVRVVVFRIFARLLGGLLVRLYPNGTWRTPQKSAHDVLAATMDDGPLPLTERPKGLYLNGSELGDYNPEARDPDKGRVIWEGSLRVPLISSVQKHYHNISWVPLMGHAISWISGTNEATNSMMARDVVTDKGFLLGMKKAAFAALAPGASLDAMNMLAIQEFAKNIDVLAGKGQHQLSLFPWIRSQILMATTEAIYGPHNPFRDQSVAEAWDVYKPGIPNLGPKALPTVFSTKSLKAREYINHNIKDLSELSRLELAGAFASIENTVPTTFWFLYRIFSDPVVLRDCRRELAPLVQQRDGVCYVDVDSIKASCPILQSTLHETMRYHSVSISARKVIEDHVLGKYLLKGGSTLLIPASVPHFDHGTWGADVHRFDHTRFVQQAVQLAKRGAKRTAFRGFGGGFHLCPGRHFAAVEMLSLASMMLLRFDVTPIGERWAALEKAEGSFNGTAALVPNSDVPVIISPRSRENWAFFVSGTGKQIELLAE</sequence>
<dbReference type="GO" id="GO:0005506">
    <property type="term" value="F:iron ion binding"/>
    <property type="evidence" value="ECO:0007669"/>
    <property type="project" value="InterPro"/>
</dbReference>
<dbReference type="CDD" id="cd11040">
    <property type="entry name" value="CYP7_CYP8-like"/>
    <property type="match status" value="1"/>
</dbReference>
<name>A0A7C8MP08_9PEZI</name>
<dbReference type="InterPro" id="IPR036396">
    <property type="entry name" value="Cyt_P450_sf"/>
</dbReference>
<dbReference type="Gene3D" id="3.40.50.720">
    <property type="entry name" value="NAD(P)-binding Rossmann-like Domain"/>
    <property type="match status" value="1"/>
</dbReference>
<dbReference type="PANTHER" id="PTHR47582:SF1">
    <property type="entry name" value="P450, PUTATIVE (EUROFUNG)-RELATED"/>
    <property type="match status" value="1"/>
</dbReference>
<proteinExistence type="predicted"/>
<reference evidence="1 2" key="1">
    <citation type="submission" date="2019-12" db="EMBL/GenBank/DDBJ databases">
        <title>Draft genome sequence of the ascomycete Xylaria multiplex DSM 110363.</title>
        <authorList>
            <person name="Buettner E."/>
            <person name="Kellner H."/>
        </authorList>
    </citation>
    <scope>NUCLEOTIDE SEQUENCE [LARGE SCALE GENOMIC DNA]</scope>
    <source>
        <strain evidence="1 2">DSM 110363</strain>
    </source>
</reference>
<dbReference type="InterPro" id="IPR053007">
    <property type="entry name" value="CYP450_monoxygenase_sec-met"/>
</dbReference>
<dbReference type="InterPro" id="IPR036291">
    <property type="entry name" value="NAD(P)-bd_dom_sf"/>
</dbReference>
<organism evidence="1 2">
    <name type="scientific">Xylaria multiplex</name>
    <dbReference type="NCBI Taxonomy" id="323545"/>
    <lineage>
        <taxon>Eukaryota</taxon>
        <taxon>Fungi</taxon>
        <taxon>Dikarya</taxon>
        <taxon>Ascomycota</taxon>
        <taxon>Pezizomycotina</taxon>
        <taxon>Sordariomycetes</taxon>
        <taxon>Xylariomycetidae</taxon>
        <taxon>Xylariales</taxon>
        <taxon>Xylariaceae</taxon>
        <taxon>Xylaria</taxon>
    </lineage>
</organism>
<keyword evidence="2" id="KW-1185">Reference proteome</keyword>
<dbReference type="AlphaFoldDB" id="A0A7C8MP08"/>
<dbReference type="GO" id="GO:0004497">
    <property type="term" value="F:monooxygenase activity"/>
    <property type="evidence" value="ECO:0007669"/>
    <property type="project" value="InterPro"/>
</dbReference>
<dbReference type="Pfam" id="PF00106">
    <property type="entry name" value="adh_short"/>
    <property type="match status" value="1"/>
</dbReference>
<dbReference type="Proteomes" id="UP000481858">
    <property type="component" value="Unassembled WGS sequence"/>
</dbReference>
<dbReference type="Pfam" id="PF00067">
    <property type="entry name" value="p450"/>
    <property type="match status" value="1"/>
</dbReference>
<gene>
    <name evidence="1" type="ORF">GQX73_g6605</name>
</gene>
<dbReference type="InParanoid" id="A0A7C8MP08"/>
<evidence type="ECO:0000313" key="2">
    <source>
        <dbReference type="Proteomes" id="UP000481858"/>
    </source>
</evidence>
<dbReference type="InterPro" id="IPR001128">
    <property type="entry name" value="Cyt_P450"/>
</dbReference>
<dbReference type="GO" id="GO:0016705">
    <property type="term" value="F:oxidoreductase activity, acting on paired donors, with incorporation or reduction of molecular oxygen"/>
    <property type="evidence" value="ECO:0007669"/>
    <property type="project" value="InterPro"/>
</dbReference>
<dbReference type="GO" id="GO:0020037">
    <property type="term" value="F:heme binding"/>
    <property type="evidence" value="ECO:0007669"/>
    <property type="project" value="InterPro"/>
</dbReference>
<dbReference type="InterPro" id="IPR002347">
    <property type="entry name" value="SDR_fam"/>
</dbReference>
<accession>A0A7C8MP08</accession>
<dbReference type="PRINTS" id="PR00081">
    <property type="entry name" value="GDHRDH"/>
</dbReference>
<dbReference type="SUPFAM" id="SSF48264">
    <property type="entry name" value="Cytochrome P450"/>
    <property type="match status" value="1"/>
</dbReference>
<dbReference type="PANTHER" id="PTHR47582">
    <property type="entry name" value="P450, PUTATIVE (EUROFUNG)-RELATED"/>
    <property type="match status" value="1"/>
</dbReference>
<evidence type="ECO:0000313" key="1">
    <source>
        <dbReference type="EMBL" id="KAF2966948.1"/>
    </source>
</evidence>
<protein>
    <submittedName>
        <fullName evidence="1">Uncharacterized protein</fullName>
    </submittedName>
</protein>
<dbReference type="EMBL" id="WUBL01000077">
    <property type="protein sequence ID" value="KAF2966948.1"/>
    <property type="molecule type" value="Genomic_DNA"/>
</dbReference>
<dbReference type="OrthoDB" id="3366823at2759"/>
<comment type="caution">
    <text evidence="1">The sequence shown here is derived from an EMBL/GenBank/DDBJ whole genome shotgun (WGS) entry which is preliminary data.</text>
</comment>
<dbReference type="Gene3D" id="1.10.630.10">
    <property type="entry name" value="Cytochrome P450"/>
    <property type="match status" value="1"/>
</dbReference>
<dbReference type="SUPFAM" id="SSF51735">
    <property type="entry name" value="NAD(P)-binding Rossmann-fold domains"/>
    <property type="match status" value="1"/>
</dbReference>